<dbReference type="STRING" id="1120975.SAMN02746064_01448"/>
<feature type="transmembrane region" description="Helical" evidence="5">
    <location>
        <begin position="115"/>
        <end position="138"/>
    </location>
</feature>
<proteinExistence type="predicted"/>
<evidence type="ECO:0000259" key="6">
    <source>
        <dbReference type="Pfam" id="PF00137"/>
    </source>
</evidence>
<keyword evidence="8" id="KW-1185">Reference proteome</keyword>
<evidence type="ECO:0000313" key="8">
    <source>
        <dbReference type="Proteomes" id="UP000184251"/>
    </source>
</evidence>
<dbReference type="RefSeq" id="WP_073270605.1">
    <property type="nucleotide sequence ID" value="NZ_FQTU01000009.1"/>
</dbReference>
<evidence type="ECO:0000256" key="3">
    <source>
        <dbReference type="ARBA" id="ARBA00022989"/>
    </source>
</evidence>
<organism evidence="7 8">
    <name type="scientific">Alkalibacter saccharofermentans DSM 14828</name>
    <dbReference type="NCBI Taxonomy" id="1120975"/>
    <lineage>
        <taxon>Bacteria</taxon>
        <taxon>Bacillati</taxon>
        <taxon>Bacillota</taxon>
        <taxon>Clostridia</taxon>
        <taxon>Eubacteriales</taxon>
        <taxon>Eubacteriaceae</taxon>
        <taxon>Alkalibacter</taxon>
    </lineage>
</organism>
<evidence type="ECO:0000256" key="5">
    <source>
        <dbReference type="SAM" id="Phobius"/>
    </source>
</evidence>
<keyword evidence="4 5" id="KW-0472">Membrane</keyword>
<feature type="transmembrane region" description="Helical" evidence="5">
    <location>
        <begin position="6"/>
        <end position="25"/>
    </location>
</feature>
<comment type="subcellular location">
    <subcellularLocation>
        <location evidence="1">Membrane</location>
        <topology evidence="1">Multi-pass membrane protein</topology>
    </subcellularLocation>
</comment>
<dbReference type="GO" id="GO:0033177">
    <property type="term" value="C:proton-transporting two-sector ATPase complex, proton-transporting domain"/>
    <property type="evidence" value="ECO:0007669"/>
    <property type="project" value="InterPro"/>
</dbReference>
<dbReference type="AlphaFoldDB" id="A0A1M4XAA0"/>
<sequence>MLNFILYSAVIIIFATISAGVYYLKKGCVENRKLKKFLQMNLSLFIPMMMGAVLILIPDVVRASEGADSNAGLGYLGAALATGLACLGSGVAVGNVGSAALGAISEDEKMLGKTLIYVGLAEGIAIYGLVISIMILGAL</sequence>
<keyword evidence="2 5" id="KW-0812">Transmembrane</keyword>
<dbReference type="InterPro" id="IPR035921">
    <property type="entry name" value="F/V-ATP_Csub_sf"/>
</dbReference>
<dbReference type="OrthoDB" id="5771683at2"/>
<evidence type="ECO:0000256" key="4">
    <source>
        <dbReference type="ARBA" id="ARBA00023136"/>
    </source>
</evidence>
<reference evidence="7 8" key="1">
    <citation type="submission" date="2016-11" db="EMBL/GenBank/DDBJ databases">
        <authorList>
            <person name="Jaros S."/>
            <person name="Januszkiewicz K."/>
            <person name="Wedrychowicz H."/>
        </authorList>
    </citation>
    <scope>NUCLEOTIDE SEQUENCE [LARGE SCALE GENOMIC DNA]</scope>
    <source>
        <strain evidence="7 8">DSM 14828</strain>
    </source>
</reference>
<dbReference type="CDD" id="cd18120">
    <property type="entry name" value="ATP-synt_Vo_Ao_c"/>
    <property type="match status" value="1"/>
</dbReference>
<dbReference type="EMBL" id="FQTU01000009">
    <property type="protein sequence ID" value="SHE90305.1"/>
    <property type="molecule type" value="Genomic_DNA"/>
</dbReference>
<dbReference type="Pfam" id="PF00137">
    <property type="entry name" value="ATP-synt_C"/>
    <property type="match status" value="1"/>
</dbReference>
<evidence type="ECO:0000256" key="2">
    <source>
        <dbReference type="ARBA" id="ARBA00022692"/>
    </source>
</evidence>
<dbReference type="GO" id="GO:0015078">
    <property type="term" value="F:proton transmembrane transporter activity"/>
    <property type="evidence" value="ECO:0007669"/>
    <property type="project" value="InterPro"/>
</dbReference>
<feature type="transmembrane region" description="Helical" evidence="5">
    <location>
        <begin position="37"/>
        <end position="57"/>
    </location>
</feature>
<evidence type="ECO:0000313" key="7">
    <source>
        <dbReference type="EMBL" id="SHE90305.1"/>
    </source>
</evidence>
<evidence type="ECO:0000256" key="1">
    <source>
        <dbReference type="ARBA" id="ARBA00004141"/>
    </source>
</evidence>
<keyword evidence="3 5" id="KW-1133">Transmembrane helix</keyword>
<dbReference type="SUPFAM" id="SSF81333">
    <property type="entry name" value="F1F0 ATP synthase subunit C"/>
    <property type="match status" value="1"/>
</dbReference>
<name>A0A1M4XAA0_9FIRM</name>
<feature type="domain" description="V-ATPase proteolipid subunit C-like" evidence="6">
    <location>
        <begin position="76"/>
        <end position="135"/>
    </location>
</feature>
<protein>
    <submittedName>
        <fullName evidence="7">V/A-type H+-transporting ATPase subunit K</fullName>
    </submittedName>
</protein>
<dbReference type="Gene3D" id="1.20.120.610">
    <property type="entry name" value="lithium bound rotor ring of v- atpase"/>
    <property type="match status" value="1"/>
</dbReference>
<accession>A0A1M4XAA0</accession>
<dbReference type="InterPro" id="IPR002379">
    <property type="entry name" value="ATPase_proteolipid_c-like_dom"/>
</dbReference>
<feature type="transmembrane region" description="Helical" evidence="5">
    <location>
        <begin position="77"/>
        <end position="103"/>
    </location>
</feature>
<dbReference type="Proteomes" id="UP000184251">
    <property type="component" value="Unassembled WGS sequence"/>
</dbReference>
<gene>
    <name evidence="7" type="ORF">SAMN02746064_01448</name>
</gene>